<evidence type="ECO:0000256" key="9">
    <source>
        <dbReference type="ARBA" id="ARBA00023136"/>
    </source>
</evidence>
<dbReference type="EMBL" id="JOMO01000044">
    <property type="protein sequence ID" value="OUI80038.1"/>
    <property type="molecule type" value="Genomic_DNA"/>
</dbReference>
<feature type="transmembrane region" description="Helical" evidence="10">
    <location>
        <begin position="46"/>
        <end position="65"/>
    </location>
</feature>
<evidence type="ECO:0000256" key="3">
    <source>
        <dbReference type="ARBA" id="ARBA00006669"/>
    </source>
</evidence>
<dbReference type="GO" id="GO:0005886">
    <property type="term" value="C:plasma membrane"/>
    <property type="evidence" value="ECO:0007669"/>
    <property type="project" value="UniProtKB-SubCell"/>
</dbReference>
<dbReference type="AlphaFoldDB" id="A0A251ZZD1"/>
<evidence type="ECO:0000256" key="5">
    <source>
        <dbReference type="ARBA" id="ARBA00022448"/>
    </source>
</evidence>
<evidence type="ECO:0000256" key="1">
    <source>
        <dbReference type="ARBA" id="ARBA00002672"/>
    </source>
</evidence>
<gene>
    <name evidence="11" type="ORF">HK12_10880</name>
</gene>
<feature type="transmembrane region" description="Helical" evidence="10">
    <location>
        <begin position="162"/>
        <end position="179"/>
    </location>
</feature>
<keyword evidence="7 10" id="KW-0812">Transmembrane</keyword>
<keyword evidence="11" id="KW-0032">Aminotransferase</keyword>
<evidence type="ECO:0000256" key="8">
    <source>
        <dbReference type="ARBA" id="ARBA00022989"/>
    </source>
</evidence>
<comment type="similarity">
    <text evidence="3">Belongs to the nicotinamide ribonucleoside (NR) uptake permease (TC 4.B.1) family.</text>
</comment>
<evidence type="ECO:0000256" key="10">
    <source>
        <dbReference type="SAM" id="Phobius"/>
    </source>
</evidence>
<dbReference type="RefSeq" id="WP_086552974.1">
    <property type="nucleotide sequence ID" value="NZ_JOMO01000044.1"/>
</dbReference>
<dbReference type="GO" id="GO:0034257">
    <property type="term" value="F:nicotinamide riboside transmembrane transporter activity"/>
    <property type="evidence" value="ECO:0007669"/>
    <property type="project" value="InterPro"/>
</dbReference>
<evidence type="ECO:0000313" key="12">
    <source>
        <dbReference type="Proteomes" id="UP000194639"/>
    </source>
</evidence>
<evidence type="ECO:0000256" key="6">
    <source>
        <dbReference type="ARBA" id="ARBA00022475"/>
    </source>
</evidence>
<dbReference type="PANTHER" id="PTHR36122:SF2">
    <property type="entry name" value="NICOTINAMIDE RIBOSIDE TRANSPORTER PNUC"/>
    <property type="match status" value="1"/>
</dbReference>
<keyword evidence="8 10" id="KW-1133">Transmembrane helix</keyword>
<keyword evidence="9 10" id="KW-0472">Membrane</keyword>
<evidence type="ECO:0000256" key="7">
    <source>
        <dbReference type="ARBA" id="ARBA00022692"/>
    </source>
</evidence>
<accession>A0A251ZZD1</accession>
<evidence type="ECO:0000313" key="11">
    <source>
        <dbReference type="EMBL" id="OUI80038.1"/>
    </source>
</evidence>
<dbReference type="Pfam" id="PF04973">
    <property type="entry name" value="NMN_transporter"/>
    <property type="match status" value="1"/>
</dbReference>
<dbReference type="Proteomes" id="UP000194639">
    <property type="component" value="Unassembled WGS sequence"/>
</dbReference>
<keyword evidence="6" id="KW-1003">Cell membrane</keyword>
<evidence type="ECO:0000256" key="2">
    <source>
        <dbReference type="ARBA" id="ARBA00004651"/>
    </source>
</evidence>
<feature type="transmembrane region" description="Helical" evidence="10">
    <location>
        <begin position="139"/>
        <end position="156"/>
    </location>
</feature>
<reference evidence="11 12" key="1">
    <citation type="submission" date="2014-06" db="EMBL/GenBank/DDBJ databases">
        <authorList>
            <person name="Ju J."/>
            <person name="Zhang J."/>
        </authorList>
    </citation>
    <scope>NUCLEOTIDE SEQUENCE [LARGE SCALE GENOMIC DNA]</scope>
    <source>
        <strain evidence="11">DmW_045</strain>
    </source>
</reference>
<dbReference type="NCBIfam" id="TIGR01528">
    <property type="entry name" value="NMN_trans_PnuC"/>
    <property type="match status" value="1"/>
</dbReference>
<dbReference type="InterPro" id="IPR006419">
    <property type="entry name" value="NMN_transpt_PnuC"/>
</dbReference>
<feature type="transmembrane region" description="Helical" evidence="10">
    <location>
        <begin position="86"/>
        <end position="107"/>
    </location>
</feature>
<name>A0A251ZZD1_9PROT</name>
<dbReference type="PANTHER" id="PTHR36122">
    <property type="entry name" value="NICOTINAMIDE RIBOSIDE TRANSPORTER PNUC"/>
    <property type="match status" value="1"/>
</dbReference>
<comment type="subcellular location">
    <subcellularLocation>
        <location evidence="2">Cell membrane</location>
        <topology evidence="2">Multi-pass membrane protein</topology>
    </subcellularLocation>
</comment>
<proteinExistence type="inferred from homology"/>
<comment type="function">
    <text evidence="1">Required for nicotinamide riboside transport across the inner membrane.</text>
</comment>
<keyword evidence="5" id="KW-0813">Transport</keyword>
<dbReference type="GO" id="GO:0008483">
    <property type="term" value="F:transaminase activity"/>
    <property type="evidence" value="ECO:0007669"/>
    <property type="project" value="UniProtKB-KW"/>
</dbReference>
<organism evidence="11 12">
    <name type="scientific">Acetobacter orientalis</name>
    <dbReference type="NCBI Taxonomy" id="146474"/>
    <lineage>
        <taxon>Bacteria</taxon>
        <taxon>Pseudomonadati</taxon>
        <taxon>Pseudomonadota</taxon>
        <taxon>Alphaproteobacteria</taxon>
        <taxon>Acetobacterales</taxon>
        <taxon>Acetobacteraceae</taxon>
        <taxon>Acetobacter</taxon>
    </lineage>
</organism>
<sequence>MSALELAAVVASALGVWLTGRRAPVCWVVMVLASALYGIVFWQARLYADAALQGVFALLALYGWWGWVRGVRAAGQVQVVTLPPKSLWYGVGIATLLGLAFGIILRTTTDDPLPLLDALLSAYSILGQVWMARRHLACWWLWIAIDSVYTGLFIIRDLYLTAALYAAFIVLAALGLQAWRKAGRVV</sequence>
<comment type="caution">
    <text evidence="11">The sequence shown here is derived from an EMBL/GenBank/DDBJ whole genome shotgun (WGS) entry which is preliminary data.</text>
</comment>
<keyword evidence="11" id="KW-0808">Transferase</keyword>
<protein>
    <recommendedName>
        <fullName evidence="4">Nicotinamide riboside transporter PnuC</fullName>
    </recommendedName>
</protein>
<evidence type="ECO:0000256" key="4">
    <source>
        <dbReference type="ARBA" id="ARBA00017522"/>
    </source>
</evidence>